<proteinExistence type="predicted"/>
<feature type="transmembrane region" description="Helical" evidence="5">
    <location>
        <begin position="12"/>
        <end position="30"/>
    </location>
</feature>
<keyword evidence="3 5" id="KW-1133">Transmembrane helix</keyword>
<feature type="transmembrane region" description="Helical" evidence="5">
    <location>
        <begin position="127"/>
        <end position="148"/>
    </location>
</feature>
<evidence type="ECO:0000256" key="3">
    <source>
        <dbReference type="ARBA" id="ARBA00022989"/>
    </source>
</evidence>
<comment type="subcellular location">
    <subcellularLocation>
        <location evidence="1">Membrane</location>
        <topology evidence="1">Multi-pass membrane protein</topology>
    </subcellularLocation>
</comment>
<feature type="domain" description="O-antigen ligase-related" evidence="6">
    <location>
        <begin position="200"/>
        <end position="354"/>
    </location>
</feature>
<feature type="transmembrane region" description="Helical" evidence="5">
    <location>
        <begin position="168"/>
        <end position="186"/>
    </location>
</feature>
<dbReference type="RefSeq" id="WP_158067924.1">
    <property type="nucleotide sequence ID" value="NZ_CP042829.1"/>
</dbReference>
<accession>A0ABX6C5J1</accession>
<keyword evidence="2 5" id="KW-0812">Transmembrane</keyword>
<feature type="transmembrane region" description="Helical" evidence="5">
    <location>
        <begin position="42"/>
        <end position="60"/>
    </location>
</feature>
<feature type="transmembrane region" description="Helical" evidence="5">
    <location>
        <begin position="213"/>
        <end position="232"/>
    </location>
</feature>
<evidence type="ECO:0000313" key="8">
    <source>
        <dbReference type="Proteomes" id="UP000326331"/>
    </source>
</evidence>
<dbReference type="InterPro" id="IPR011990">
    <property type="entry name" value="TPR-like_helical_dom_sf"/>
</dbReference>
<dbReference type="GO" id="GO:0016874">
    <property type="term" value="F:ligase activity"/>
    <property type="evidence" value="ECO:0007669"/>
    <property type="project" value="UniProtKB-KW"/>
</dbReference>
<feature type="transmembrane region" description="Helical" evidence="5">
    <location>
        <begin position="99"/>
        <end position="120"/>
    </location>
</feature>
<gene>
    <name evidence="7" type="ORF">Tbon_12020</name>
</gene>
<reference evidence="7 8" key="2">
    <citation type="submission" date="2019-10" db="EMBL/GenBank/DDBJ databases">
        <title>Thermopilla bonchosmolovskayae gen. nov., sp. nov., a moderately thermophilic Chloroflexi bacterium from a Chukotka hot spring (Arctic, Russia), representing a novel classis Thermopillaia, which include previously uncultivated lineage OLB14.</title>
        <authorList>
            <person name="Kochetkova T.V."/>
            <person name="Zayulina K.S."/>
            <person name="Zhigarkov V.S."/>
            <person name="Minaev N.V."/>
            <person name="Novikov A."/>
            <person name="Toshchakov S.V."/>
            <person name="Elcheninov A.G."/>
            <person name="Kublanov I.V."/>
        </authorList>
    </citation>
    <scope>NUCLEOTIDE SEQUENCE [LARGE SCALE GENOMIC DNA]</scope>
    <source>
        <strain evidence="7 8">3753O</strain>
    </source>
</reference>
<evidence type="ECO:0000259" key="6">
    <source>
        <dbReference type="Pfam" id="PF04932"/>
    </source>
</evidence>
<evidence type="ECO:0000313" key="7">
    <source>
        <dbReference type="EMBL" id="QFG03978.1"/>
    </source>
</evidence>
<feature type="transmembrane region" description="Helical" evidence="5">
    <location>
        <begin position="347"/>
        <end position="368"/>
    </location>
</feature>
<dbReference type="SUPFAM" id="SSF48452">
    <property type="entry name" value="TPR-like"/>
    <property type="match status" value="1"/>
</dbReference>
<evidence type="ECO:0000256" key="4">
    <source>
        <dbReference type="ARBA" id="ARBA00023136"/>
    </source>
</evidence>
<keyword evidence="4 5" id="KW-0472">Membrane</keyword>
<evidence type="ECO:0000256" key="5">
    <source>
        <dbReference type="SAM" id="Phobius"/>
    </source>
</evidence>
<keyword evidence="7" id="KW-0436">Ligase</keyword>
<protein>
    <submittedName>
        <fullName evidence="7">O-antigen ligase family protein</fullName>
    </submittedName>
</protein>
<name>A0ABX6C5J1_9CHLR</name>
<dbReference type="PANTHER" id="PTHR37422:SF13">
    <property type="entry name" value="LIPOPOLYSACCHARIDE BIOSYNTHESIS PROTEIN PA4999-RELATED"/>
    <property type="match status" value="1"/>
</dbReference>
<evidence type="ECO:0000256" key="1">
    <source>
        <dbReference type="ARBA" id="ARBA00004141"/>
    </source>
</evidence>
<organism evidence="7 8">
    <name type="scientific">Tepidiforma bonchosmolovskayae</name>
    <dbReference type="NCBI Taxonomy" id="2601677"/>
    <lineage>
        <taxon>Bacteria</taxon>
        <taxon>Bacillati</taxon>
        <taxon>Chloroflexota</taxon>
        <taxon>Tepidiformia</taxon>
        <taxon>Tepidiformales</taxon>
        <taxon>Tepidiformaceae</taxon>
        <taxon>Tepidiforma</taxon>
    </lineage>
</organism>
<dbReference type="PANTHER" id="PTHR37422">
    <property type="entry name" value="TEICHURONIC ACID BIOSYNTHESIS PROTEIN TUAE"/>
    <property type="match status" value="1"/>
</dbReference>
<feature type="transmembrane region" description="Helical" evidence="5">
    <location>
        <begin position="239"/>
        <end position="260"/>
    </location>
</feature>
<feature type="transmembrane region" description="Helical" evidence="5">
    <location>
        <begin position="191"/>
        <end position="207"/>
    </location>
</feature>
<feature type="transmembrane region" description="Helical" evidence="5">
    <location>
        <begin position="429"/>
        <end position="448"/>
    </location>
</feature>
<dbReference type="Proteomes" id="UP000326331">
    <property type="component" value="Chromosome"/>
</dbReference>
<evidence type="ECO:0000256" key="2">
    <source>
        <dbReference type="ARBA" id="ARBA00022692"/>
    </source>
</evidence>
<feature type="transmembrane region" description="Helical" evidence="5">
    <location>
        <begin position="67"/>
        <end position="87"/>
    </location>
</feature>
<reference evidence="7 8" key="1">
    <citation type="submission" date="2019-08" db="EMBL/GenBank/DDBJ databases">
        <authorList>
            <person name="Toschakov S.V."/>
        </authorList>
    </citation>
    <scope>NUCLEOTIDE SEQUENCE [LARGE SCALE GENOMIC DNA]</scope>
    <source>
        <strain evidence="7 8">3753O</strain>
    </source>
</reference>
<dbReference type="InterPro" id="IPR051533">
    <property type="entry name" value="WaaL-like"/>
</dbReference>
<dbReference type="EMBL" id="CP042829">
    <property type="protein sequence ID" value="QFG03978.1"/>
    <property type="molecule type" value="Genomic_DNA"/>
</dbReference>
<keyword evidence="8" id="KW-1185">Reference proteome</keyword>
<dbReference type="InterPro" id="IPR007016">
    <property type="entry name" value="O-antigen_ligase-rel_domated"/>
</dbReference>
<sequence length="602" mass="62730">MSVRRTAPADWLLAGAMATALAGVPAVFWPALYDDFTLPKQALLAASGGLTAAAVLWGGWRRTMPGWLQGVLGGWLAVVVAAAAAGLDWRGSVFGYYQYRQGIVTQFACAGLFAGGWALAASGRWRVFGAGFAGLAAAFAYTAVQAAGKDPFDWWIDTSDRAIGTIGNANELAAFAVISMGLVAFVPARRFAAGAAATWAAALFIVLEAESRSGLAAVLVFFVLVPVARWIAGEPGRPLLRAAPVIGLALGAVTVASLAAGGLEGTAARVSGQATRAETGGSTRLALWEGTLHVIAARPVLGTGPDGLHLGFPRWRPAHLGGAYEEYDLVAQSSHNSVLDTAANTGLVGLALLVALVGGCAAASIRAVRRARGRPGPDWPYAWAAMAAYGALTLLNPISLAAHALFFAMLGAMGAAAMARPVQPRPGSWGLLAGMPAAAAGVVIAVALPTADLRAQAGWDAFAGGEFSRAAERYQAAGRINPFERDYARRETVALVAAASVDPGRLPEAEAALRRFDRRFGFEAGDAFNLAAVLIGMGRSPEEVTPVITRAIRLNPNGAATAWYTRQLMEALHVGGVLVFDETDRWTYVVPLPEMPEHQEPD</sequence>
<dbReference type="Pfam" id="PF04932">
    <property type="entry name" value="Wzy_C"/>
    <property type="match status" value="1"/>
</dbReference>